<dbReference type="InterPro" id="IPR002213">
    <property type="entry name" value="UDP_glucos_trans"/>
</dbReference>
<accession>A0A8J4DYV0</accession>
<protein>
    <submittedName>
        <fullName evidence="4">Glycosyl transferase</fullName>
    </submittedName>
</protein>
<name>A0A8J4DYV0_9ACTN</name>
<organism evidence="4 5">
    <name type="scientific">Virgisporangium aurantiacum</name>
    <dbReference type="NCBI Taxonomy" id="175570"/>
    <lineage>
        <taxon>Bacteria</taxon>
        <taxon>Bacillati</taxon>
        <taxon>Actinomycetota</taxon>
        <taxon>Actinomycetes</taxon>
        <taxon>Micromonosporales</taxon>
        <taxon>Micromonosporaceae</taxon>
        <taxon>Virgisporangium</taxon>
    </lineage>
</organism>
<dbReference type="Proteomes" id="UP000612585">
    <property type="component" value="Unassembled WGS sequence"/>
</dbReference>
<dbReference type="SUPFAM" id="SSF53756">
    <property type="entry name" value="UDP-Glycosyltransferase/glycogen phosphorylase"/>
    <property type="match status" value="1"/>
</dbReference>
<proteinExistence type="inferred from homology"/>
<dbReference type="EMBL" id="BOPG01000013">
    <property type="protein sequence ID" value="GIJ55031.1"/>
    <property type="molecule type" value="Genomic_DNA"/>
</dbReference>
<dbReference type="GO" id="GO:0008194">
    <property type="term" value="F:UDP-glycosyltransferase activity"/>
    <property type="evidence" value="ECO:0007669"/>
    <property type="project" value="InterPro"/>
</dbReference>
<keyword evidence="1 2" id="KW-0808">Transferase</keyword>
<gene>
    <name evidence="4" type="ORF">Vau01_025470</name>
</gene>
<evidence type="ECO:0000259" key="3">
    <source>
        <dbReference type="Pfam" id="PF21036"/>
    </source>
</evidence>
<reference evidence="4" key="1">
    <citation type="submission" date="2021-01" db="EMBL/GenBank/DDBJ databases">
        <title>Whole genome shotgun sequence of Virgisporangium aurantiacum NBRC 16421.</title>
        <authorList>
            <person name="Komaki H."/>
            <person name="Tamura T."/>
        </authorList>
    </citation>
    <scope>NUCLEOTIDE SEQUENCE</scope>
    <source>
        <strain evidence="4">NBRC 16421</strain>
    </source>
</reference>
<comment type="similarity">
    <text evidence="2">Belongs to the UDP-glycosyltransferase family.</text>
</comment>
<keyword evidence="5" id="KW-1185">Reference proteome</keyword>
<dbReference type="CDD" id="cd03784">
    <property type="entry name" value="GT1_Gtf-like"/>
    <property type="match status" value="1"/>
</dbReference>
<dbReference type="Gene3D" id="3.40.50.2000">
    <property type="entry name" value="Glycogen Phosphorylase B"/>
    <property type="match status" value="2"/>
</dbReference>
<dbReference type="Pfam" id="PF21036">
    <property type="entry name" value="EryCIII-like_N"/>
    <property type="match status" value="1"/>
</dbReference>
<dbReference type="PANTHER" id="PTHR21015:SF22">
    <property type="entry name" value="GLYCOSYLTRANSFERASE"/>
    <property type="match status" value="1"/>
</dbReference>
<dbReference type="PANTHER" id="PTHR21015">
    <property type="entry name" value="UDP-N-ACETYLGLUCOSAMINE--N-ACETYLMURAMYL-(PENTAPEPTIDE) PYROPHOSPHORYL-UNDECAPRENOL N-ACETYLGLUCOSAMINE TRANSFERASE 1"/>
    <property type="match status" value="1"/>
</dbReference>
<feature type="domain" description="Erythromycin biosynthesis protein CIII-like N-terminal" evidence="3">
    <location>
        <begin position="8"/>
        <end position="123"/>
    </location>
</feature>
<dbReference type="PROSITE" id="PS00375">
    <property type="entry name" value="UDPGT"/>
    <property type="match status" value="1"/>
</dbReference>
<keyword evidence="2" id="KW-0328">Glycosyltransferase</keyword>
<comment type="caution">
    <text evidence="4">The sequence shown here is derived from an EMBL/GenBank/DDBJ whole genome shotgun (WGS) entry which is preliminary data.</text>
</comment>
<evidence type="ECO:0000313" key="5">
    <source>
        <dbReference type="Proteomes" id="UP000612585"/>
    </source>
</evidence>
<evidence type="ECO:0000256" key="1">
    <source>
        <dbReference type="ARBA" id="ARBA00022679"/>
    </source>
</evidence>
<evidence type="ECO:0000256" key="2">
    <source>
        <dbReference type="RuleBase" id="RU003718"/>
    </source>
</evidence>
<dbReference type="InterPro" id="IPR035595">
    <property type="entry name" value="UDP_glycos_trans_CS"/>
</dbReference>
<dbReference type="InterPro" id="IPR048284">
    <property type="entry name" value="EryCIII-like_N"/>
</dbReference>
<dbReference type="AlphaFoldDB" id="A0A8J4DYV0"/>
<dbReference type="Pfam" id="PF00201">
    <property type="entry name" value="UDPGT"/>
    <property type="match status" value="1"/>
</dbReference>
<evidence type="ECO:0000313" key="4">
    <source>
        <dbReference type="EMBL" id="GIJ55031.1"/>
    </source>
</evidence>
<sequence length="374" mass="38844">MAPLVGHVAPMRAVAERLTARGHEVVWAGAGDWLRALLGPAATIVDCAPARYGEAAIRPPDIHGPEALQFLLDGYLIPLATEMLPPTVAAIERFRPDLVLADQQTYAGACAAHRAGVPWVTSASTSAELVEPFTPAIAGWIAERLATLGGPDPRWSPRLVLAFSTPELAGPVAQRHPVRWVGPALPASRSEEWTPPPPRPLVLVTLGTTNGPASERFLRACADALSARTDLDTLIVDRDGVLGSVPGVTTAPWIPQLAVLRRTGLVICHGGHNTVCESLWHGVPLIVAPIRDDQPVIAGQVVNAGAGVRLRFARAGAGHVAAAVDTVLGDPGYAAAAARIGDSFRAAGGAEAAADALIVEARSPATVPATVARP</sequence>